<keyword evidence="7" id="KW-1185">Reference proteome</keyword>
<gene>
    <name evidence="6" type="ORF">GDO86_013222</name>
</gene>
<evidence type="ECO:0000256" key="4">
    <source>
        <dbReference type="ARBA" id="ARBA00023157"/>
    </source>
</evidence>
<evidence type="ECO:0000256" key="5">
    <source>
        <dbReference type="SAM" id="SignalP"/>
    </source>
</evidence>
<dbReference type="Pfam" id="PF05825">
    <property type="entry name" value="PSP94"/>
    <property type="match status" value="1"/>
</dbReference>
<evidence type="ECO:0008006" key="8">
    <source>
        <dbReference type="Google" id="ProtNLM"/>
    </source>
</evidence>
<dbReference type="Gene3D" id="2.10.70.10">
    <property type="entry name" value="Complement Module, domain 1"/>
    <property type="match status" value="1"/>
</dbReference>
<comment type="subcellular location">
    <subcellularLocation>
        <location evidence="1">Secreted</location>
    </subcellularLocation>
</comment>
<evidence type="ECO:0000313" key="6">
    <source>
        <dbReference type="EMBL" id="KAG8435198.1"/>
    </source>
</evidence>
<sequence length="116" mass="12955">RYLLAALCLIAILACSCNAQCQVYPPNVVPGKWTRGKSGCLYKGEVHKLNSEWNTKDCKKCSCNPDGSVGCCNTAAQPEDFDKDHCKSVFHEKECLYKVVRKDDPSKECQVYSMVL</sequence>
<protein>
    <recommendedName>
        <fullName evidence="8">Beta-microseminoprotein</fullName>
    </recommendedName>
</protein>
<keyword evidence="5" id="KW-0732">Signal</keyword>
<feature type="chain" id="PRO_5035932747" description="Beta-microseminoprotein" evidence="5">
    <location>
        <begin position="20"/>
        <end position="116"/>
    </location>
</feature>
<dbReference type="PANTHER" id="PTHR10500:SF0">
    <property type="entry name" value="SCO-SPONDIN-LIKE"/>
    <property type="match status" value="1"/>
</dbReference>
<keyword evidence="4" id="KW-1015">Disulfide bond</keyword>
<feature type="non-terminal residue" evidence="6">
    <location>
        <position position="1"/>
    </location>
</feature>
<dbReference type="OrthoDB" id="6076852at2759"/>
<dbReference type="PANTHER" id="PTHR10500">
    <property type="entry name" value="BETA-MICROSEMINOPROTEIN"/>
    <property type="match status" value="1"/>
</dbReference>
<dbReference type="Proteomes" id="UP000812440">
    <property type="component" value="Chromosome 7"/>
</dbReference>
<keyword evidence="3" id="KW-0964">Secreted</keyword>
<comment type="caution">
    <text evidence="6">The sequence shown here is derived from an EMBL/GenBank/DDBJ whole genome shotgun (WGS) entry which is preliminary data.</text>
</comment>
<evidence type="ECO:0000256" key="2">
    <source>
        <dbReference type="ARBA" id="ARBA00010352"/>
    </source>
</evidence>
<dbReference type="AlphaFoldDB" id="A0A8T2IVX4"/>
<dbReference type="InterPro" id="IPR008735">
    <property type="entry name" value="PSP94"/>
</dbReference>
<organism evidence="6 7">
    <name type="scientific">Hymenochirus boettgeri</name>
    <name type="common">Congo dwarf clawed frog</name>
    <dbReference type="NCBI Taxonomy" id="247094"/>
    <lineage>
        <taxon>Eukaryota</taxon>
        <taxon>Metazoa</taxon>
        <taxon>Chordata</taxon>
        <taxon>Craniata</taxon>
        <taxon>Vertebrata</taxon>
        <taxon>Euteleostomi</taxon>
        <taxon>Amphibia</taxon>
        <taxon>Batrachia</taxon>
        <taxon>Anura</taxon>
        <taxon>Pipoidea</taxon>
        <taxon>Pipidae</taxon>
        <taxon>Pipinae</taxon>
        <taxon>Hymenochirus</taxon>
    </lineage>
</organism>
<dbReference type="Gene3D" id="2.20.25.590">
    <property type="match status" value="1"/>
</dbReference>
<evidence type="ECO:0000256" key="3">
    <source>
        <dbReference type="ARBA" id="ARBA00022525"/>
    </source>
</evidence>
<evidence type="ECO:0000313" key="7">
    <source>
        <dbReference type="Proteomes" id="UP000812440"/>
    </source>
</evidence>
<dbReference type="GO" id="GO:0005576">
    <property type="term" value="C:extracellular region"/>
    <property type="evidence" value="ECO:0007669"/>
    <property type="project" value="UniProtKB-SubCell"/>
</dbReference>
<feature type="signal peptide" evidence="5">
    <location>
        <begin position="1"/>
        <end position="19"/>
    </location>
</feature>
<evidence type="ECO:0000256" key="1">
    <source>
        <dbReference type="ARBA" id="ARBA00004613"/>
    </source>
</evidence>
<name>A0A8T2IVX4_9PIPI</name>
<reference evidence="6" key="1">
    <citation type="thesis" date="2020" institute="ProQuest LLC" country="789 East Eisenhower Parkway, Ann Arbor, MI, USA">
        <title>Comparative Genomics and Chromosome Evolution.</title>
        <authorList>
            <person name="Mudd A.B."/>
        </authorList>
    </citation>
    <scope>NUCLEOTIDE SEQUENCE</scope>
    <source>
        <strain evidence="6">Female2</strain>
        <tissue evidence="6">Blood</tissue>
    </source>
</reference>
<dbReference type="EMBL" id="JAACNH010000008">
    <property type="protein sequence ID" value="KAG8435198.1"/>
    <property type="molecule type" value="Genomic_DNA"/>
</dbReference>
<accession>A0A8T2IVX4</accession>
<comment type="similarity">
    <text evidence="2">Belongs to the beta-microseminoprotein family.</text>
</comment>
<proteinExistence type="inferred from homology"/>